<evidence type="ECO:0000313" key="2">
    <source>
        <dbReference type="EMBL" id="MCD7459307.1"/>
    </source>
</evidence>
<proteinExistence type="predicted"/>
<keyword evidence="3" id="KW-1185">Reference proteome</keyword>
<sequence length="61" mass="6697">GGEDWKVFRTDIGNELSSSGLFDKCSLSEKDQRIEEGISGNGSGDDPLCPATDRPVPRWDR</sequence>
<organism evidence="2 3">
    <name type="scientific">Datura stramonium</name>
    <name type="common">Jimsonweed</name>
    <name type="synonym">Common thornapple</name>
    <dbReference type="NCBI Taxonomy" id="4076"/>
    <lineage>
        <taxon>Eukaryota</taxon>
        <taxon>Viridiplantae</taxon>
        <taxon>Streptophyta</taxon>
        <taxon>Embryophyta</taxon>
        <taxon>Tracheophyta</taxon>
        <taxon>Spermatophyta</taxon>
        <taxon>Magnoliopsida</taxon>
        <taxon>eudicotyledons</taxon>
        <taxon>Gunneridae</taxon>
        <taxon>Pentapetalae</taxon>
        <taxon>asterids</taxon>
        <taxon>lamiids</taxon>
        <taxon>Solanales</taxon>
        <taxon>Solanaceae</taxon>
        <taxon>Solanoideae</taxon>
        <taxon>Datureae</taxon>
        <taxon>Datura</taxon>
    </lineage>
</organism>
<evidence type="ECO:0000256" key="1">
    <source>
        <dbReference type="SAM" id="MobiDB-lite"/>
    </source>
</evidence>
<accession>A0ABS8SKC7</accession>
<gene>
    <name evidence="2" type="ORF">HAX54_040586</name>
</gene>
<feature type="region of interest" description="Disordered" evidence="1">
    <location>
        <begin position="34"/>
        <end position="61"/>
    </location>
</feature>
<dbReference type="Proteomes" id="UP000823775">
    <property type="component" value="Unassembled WGS sequence"/>
</dbReference>
<protein>
    <submittedName>
        <fullName evidence="2">Uncharacterized protein</fullName>
    </submittedName>
</protein>
<name>A0ABS8SKC7_DATST</name>
<comment type="caution">
    <text evidence="2">The sequence shown here is derived from an EMBL/GenBank/DDBJ whole genome shotgun (WGS) entry which is preliminary data.</text>
</comment>
<evidence type="ECO:0000313" key="3">
    <source>
        <dbReference type="Proteomes" id="UP000823775"/>
    </source>
</evidence>
<dbReference type="EMBL" id="JACEIK010000575">
    <property type="protein sequence ID" value="MCD7459307.1"/>
    <property type="molecule type" value="Genomic_DNA"/>
</dbReference>
<feature type="non-terminal residue" evidence="2">
    <location>
        <position position="1"/>
    </location>
</feature>
<reference evidence="2 3" key="1">
    <citation type="journal article" date="2021" name="BMC Genomics">
        <title>Datura genome reveals duplications of psychoactive alkaloid biosynthetic genes and high mutation rate following tissue culture.</title>
        <authorList>
            <person name="Rajewski A."/>
            <person name="Carter-House D."/>
            <person name="Stajich J."/>
            <person name="Litt A."/>
        </authorList>
    </citation>
    <scope>NUCLEOTIDE SEQUENCE [LARGE SCALE GENOMIC DNA]</scope>
    <source>
        <strain evidence="2">AR-01</strain>
    </source>
</reference>